<dbReference type="Pfam" id="PF13411">
    <property type="entry name" value="MerR_1"/>
    <property type="match status" value="1"/>
</dbReference>
<keyword evidence="4" id="KW-1185">Reference proteome</keyword>
<dbReference type="CDD" id="cd00592">
    <property type="entry name" value="HTH_MerR-like"/>
    <property type="match status" value="1"/>
</dbReference>
<evidence type="ECO:0000313" key="3">
    <source>
        <dbReference type="EMBL" id="GAA1695294.1"/>
    </source>
</evidence>
<dbReference type="InterPro" id="IPR047057">
    <property type="entry name" value="MerR_fam"/>
</dbReference>
<organism evidence="3 4">
    <name type="scientific">Fodinicola feengrottensis</name>
    <dbReference type="NCBI Taxonomy" id="435914"/>
    <lineage>
        <taxon>Bacteria</taxon>
        <taxon>Bacillati</taxon>
        <taxon>Actinomycetota</taxon>
        <taxon>Actinomycetes</taxon>
        <taxon>Mycobacteriales</taxon>
        <taxon>Fodinicola</taxon>
    </lineage>
</organism>
<name>A0ABN2HY42_9ACTN</name>
<evidence type="ECO:0000256" key="1">
    <source>
        <dbReference type="ARBA" id="ARBA00023125"/>
    </source>
</evidence>
<reference evidence="3 4" key="1">
    <citation type="journal article" date="2019" name="Int. J. Syst. Evol. Microbiol.">
        <title>The Global Catalogue of Microorganisms (GCM) 10K type strain sequencing project: providing services to taxonomists for standard genome sequencing and annotation.</title>
        <authorList>
            <consortium name="The Broad Institute Genomics Platform"/>
            <consortium name="The Broad Institute Genome Sequencing Center for Infectious Disease"/>
            <person name="Wu L."/>
            <person name="Ma J."/>
        </authorList>
    </citation>
    <scope>NUCLEOTIDE SEQUENCE [LARGE SCALE GENOMIC DNA]</scope>
    <source>
        <strain evidence="3 4">JCM 14718</strain>
    </source>
</reference>
<sequence>MQFHVDMKSSDDLTIGELAGRFGLATHVLRHWESEGLITPRRLPNGRRRYDFPDVVQVAMILRGKEAGLSLEDIRETVQAPDGAARRKVLRRHRDDLQQRIDRLQSAKSMIDHALDCKAPDVWECGVFRARIMALVPPA</sequence>
<evidence type="ECO:0000313" key="4">
    <source>
        <dbReference type="Proteomes" id="UP001500618"/>
    </source>
</evidence>
<proteinExistence type="predicted"/>
<gene>
    <name evidence="3" type="ORF">GCM10009765_50640</name>
</gene>
<dbReference type="Gene3D" id="1.10.1660.10">
    <property type="match status" value="1"/>
</dbReference>
<dbReference type="PANTHER" id="PTHR30204">
    <property type="entry name" value="REDOX-CYCLING DRUG-SENSING TRANSCRIPTIONAL ACTIVATOR SOXR"/>
    <property type="match status" value="1"/>
</dbReference>
<dbReference type="InterPro" id="IPR009061">
    <property type="entry name" value="DNA-bd_dom_put_sf"/>
</dbReference>
<dbReference type="SMART" id="SM00422">
    <property type="entry name" value="HTH_MERR"/>
    <property type="match status" value="1"/>
</dbReference>
<dbReference type="PANTHER" id="PTHR30204:SF97">
    <property type="entry name" value="MERR FAMILY REGULATORY PROTEIN"/>
    <property type="match status" value="1"/>
</dbReference>
<accession>A0ABN2HY42</accession>
<dbReference type="SUPFAM" id="SSF46955">
    <property type="entry name" value="Putative DNA-binding domain"/>
    <property type="match status" value="1"/>
</dbReference>
<protein>
    <submittedName>
        <fullName evidence="3">MerR family transcriptional regulator</fullName>
    </submittedName>
</protein>
<feature type="domain" description="HTH merR-type" evidence="2">
    <location>
        <begin position="12"/>
        <end position="80"/>
    </location>
</feature>
<dbReference type="PRINTS" id="PR00040">
    <property type="entry name" value="HTHMERR"/>
</dbReference>
<dbReference type="EMBL" id="BAAANY010000020">
    <property type="protein sequence ID" value="GAA1695294.1"/>
    <property type="molecule type" value="Genomic_DNA"/>
</dbReference>
<dbReference type="PROSITE" id="PS50937">
    <property type="entry name" value="HTH_MERR_2"/>
    <property type="match status" value="1"/>
</dbReference>
<evidence type="ECO:0000259" key="2">
    <source>
        <dbReference type="PROSITE" id="PS50937"/>
    </source>
</evidence>
<comment type="caution">
    <text evidence="3">The sequence shown here is derived from an EMBL/GenBank/DDBJ whole genome shotgun (WGS) entry which is preliminary data.</text>
</comment>
<dbReference type="InterPro" id="IPR000551">
    <property type="entry name" value="MerR-type_HTH_dom"/>
</dbReference>
<dbReference type="Proteomes" id="UP001500618">
    <property type="component" value="Unassembled WGS sequence"/>
</dbReference>
<keyword evidence="1" id="KW-0238">DNA-binding</keyword>